<keyword evidence="2" id="KW-0238">DNA-binding</keyword>
<dbReference type="Pfam" id="PF13377">
    <property type="entry name" value="Peripla_BP_3"/>
    <property type="match status" value="1"/>
</dbReference>
<accession>A0ABP9I7N3</accession>
<name>A0ABP9I7N3_9ACTN</name>
<evidence type="ECO:0000313" key="7">
    <source>
        <dbReference type="Proteomes" id="UP001501195"/>
    </source>
</evidence>
<proteinExistence type="predicted"/>
<organism evidence="6 7">
    <name type="scientific">Kineococcus glutinatus</name>
    <dbReference type="NCBI Taxonomy" id="1070872"/>
    <lineage>
        <taxon>Bacteria</taxon>
        <taxon>Bacillati</taxon>
        <taxon>Actinomycetota</taxon>
        <taxon>Actinomycetes</taxon>
        <taxon>Kineosporiales</taxon>
        <taxon>Kineosporiaceae</taxon>
        <taxon>Kineococcus</taxon>
    </lineage>
</organism>
<keyword evidence="3" id="KW-0804">Transcription</keyword>
<keyword evidence="1" id="KW-0805">Transcription regulation</keyword>
<dbReference type="Proteomes" id="UP001501195">
    <property type="component" value="Unassembled WGS sequence"/>
</dbReference>
<comment type="caution">
    <text evidence="6">The sequence shown here is derived from an EMBL/GenBank/DDBJ whole genome shotgun (WGS) entry which is preliminary data.</text>
</comment>
<feature type="compositionally biased region" description="Low complexity" evidence="4">
    <location>
        <begin position="130"/>
        <end position="143"/>
    </location>
</feature>
<feature type="domain" description="Transcriptional regulator LacI/GalR-like sensor" evidence="5">
    <location>
        <begin position="25"/>
        <end position="118"/>
    </location>
</feature>
<dbReference type="EMBL" id="BAABIL010000514">
    <property type="protein sequence ID" value="GAA4990961.1"/>
    <property type="molecule type" value="Genomic_DNA"/>
</dbReference>
<feature type="region of interest" description="Disordered" evidence="4">
    <location>
        <begin position="105"/>
        <end position="143"/>
    </location>
</feature>
<keyword evidence="7" id="KW-1185">Reference proteome</keyword>
<reference evidence="7" key="1">
    <citation type="journal article" date="2019" name="Int. J. Syst. Evol. Microbiol.">
        <title>The Global Catalogue of Microorganisms (GCM) 10K type strain sequencing project: providing services to taxonomists for standard genome sequencing and annotation.</title>
        <authorList>
            <consortium name="The Broad Institute Genomics Platform"/>
            <consortium name="The Broad Institute Genome Sequencing Center for Infectious Disease"/>
            <person name="Wu L."/>
            <person name="Ma J."/>
        </authorList>
    </citation>
    <scope>NUCLEOTIDE SEQUENCE [LARGE SCALE GENOMIC DNA]</scope>
    <source>
        <strain evidence="7">JCM 18126</strain>
    </source>
</reference>
<dbReference type="InterPro" id="IPR046335">
    <property type="entry name" value="LacI/GalR-like_sensor"/>
</dbReference>
<evidence type="ECO:0000256" key="4">
    <source>
        <dbReference type="SAM" id="MobiDB-lite"/>
    </source>
</evidence>
<protein>
    <recommendedName>
        <fullName evidence="5">Transcriptional regulator LacI/GalR-like sensor domain-containing protein</fullName>
    </recommendedName>
</protein>
<evidence type="ECO:0000256" key="3">
    <source>
        <dbReference type="ARBA" id="ARBA00023163"/>
    </source>
</evidence>
<dbReference type="Gene3D" id="3.40.50.2300">
    <property type="match status" value="2"/>
</dbReference>
<dbReference type="PANTHER" id="PTHR30146:SF109">
    <property type="entry name" value="HTH-TYPE TRANSCRIPTIONAL REGULATOR GALS"/>
    <property type="match status" value="1"/>
</dbReference>
<evidence type="ECO:0000313" key="6">
    <source>
        <dbReference type="EMBL" id="GAA4990961.1"/>
    </source>
</evidence>
<dbReference type="PANTHER" id="PTHR30146">
    <property type="entry name" value="LACI-RELATED TRANSCRIPTIONAL REPRESSOR"/>
    <property type="match status" value="1"/>
</dbReference>
<gene>
    <name evidence="6" type="ORF">GCM10023225_29810</name>
</gene>
<dbReference type="InterPro" id="IPR028082">
    <property type="entry name" value="Peripla_BP_I"/>
</dbReference>
<evidence type="ECO:0000256" key="2">
    <source>
        <dbReference type="ARBA" id="ARBA00023125"/>
    </source>
</evidence>
<evidence type="ECO:0000256" key="1">
    <source>
        <dbReference type="ARBA" id="ARBA00023015"/>
    </source>
</evidence>
<evidence type="ECO:0000259" key="5">
    <source>
        <dbReference type="Pfam" id="PF13377"/>
    </source>
</evidence>
<sequence length="143" mass="14523">MPEVLVARSCDATAGLDAGALLAADPDVTAVLCGNDEVAMGVISGLEDAGVRVPADVSVAGFDDHPLAQVWRPGLTTARQDFPDLGRRALALLLTRAGGDLRAVASSTRPPVVLRGSTAAPPAAPRVRSRPATAAADAPRPAR</sequence>
<dbReference type="SUPFAM" id="SSF53822">
    <property type="entry name" value="Periplasmic binding protein-like I"/>
    <property type="match status" value="1"/>
</dbReference>